<organism evidence="1 2">
    <name type="scientific">Carboxydocella sporoproducens DSM 16521</name>
    <dbReference type="NCBI Taxonomy" id="1121270"/>
    <lineage>
        <taxon>Bacteria</taxon>
        <taxon>Bacillati</taxon>
        <taxon>Bacillota</taxon>
        <taxon>Clostridia</taxon>
        <taxon>Eubacteriales</taxon>
        <taxon>Clostridiales Family XVI. Incertae Sedis</taxon>
        <taxon>Carboxydocella</taxon>
    </lineage>
</organism>
<protein>
    <submittedName>
        <fullName evidence="1">Uncharacterized protein</fullName>
    </submittedName>
</protein>
<dbReference type="RefSeq" id="WP_200803455.1">
    <property type="nucleotide sequence ID" value="NZ_FUXM01000003.1"/>
</dbReference>
<evidence type="ECO:0000313" key="1">
    <source>
        <dbReference type="EMBL" id="SJZ62750.1"/>
    </source>
</evidence>
<sequence>MSDPFIEYSESMVATVAKLFALEGSAKEVAILAHAVLEVVQTNFDNWNGGTYFYTLYLYLPLNLYVQIVEEKEKIQKRIYEKLFSVGVPYNNHCFEEVLIYPQASNDPNWRDKAKAWLSGKNITNQGRVRSDNIASRNCDGLLFRSQPEINFILL</sequence>
<reference evidence="2" key="1">
    <citation type="submission" date="2017-02" db="EMBL/GenBank/DDBJ databases">
        <authorList>
            <person name="Varghese N."/>
            <person name="Submissions S."/>
        </authorList>
    </citation>
    <scope>NUCLEOTIDE SEQUENCE [LARGE SCALE GENOMIC DNA]</scope>
    <source>
        <strain evidence="2">DSM 16521</strain>
    </source>
</reference>
<gene>
    <name evidence="1" type="ORF">SAMN02745885_00459</name>
</gene>
<dbReference type="Proteomes" id="UP000189933">
    <property type="component" value="Unassembled WGS sequence"/>
</dbReference>
<name>A0A1T4M6V7_9FIRM</name>
<keyword evidence="2" id="KW-1185">Reference proteome</keyword>
<evidence type="ECO:0000313" key="2">
    <source>
        <dbReference type="Proteomes" id="UP000189933"/>
    </source>
</evidence>
<accession>A0A1T4M6V7</accession>
<dbReference type="EMBL" id="FUXM01000003">
    <property type="protein sequence ID" value="SJZ62750.1"/>
    <property type="molecule type" value="Genomic_DNA"/>
</dbReference>
<proteinExistence type="predicted"/>
<dbReference type="AlphaFoldDB" id="A0A1T4M6V7"/>